<organism evidence="1 2">
    <name type="scientific">Azospirillum thiophilum</name>
    <dbReference type="NCBI Taxonomy" id="528244"/>
    <lineage>
        <taxon>Bacteria</taxon>
        <taxon>Pseudomonadati</taxon>
        <taxon>Pseudomonadota</taxon>
        <taxon>Alphaproteobacteria</taxon>
        <taxon>Rhodospirillales</taxon>
        <taxon>Azospirillaceae</taxon>
        <taxon>Azospirillum</taxon>
    </lineage>
</organism>
<reference evidence="2" key="1">
    <citation type="submission" date="2015-08" db="EMBL/GenBank/DDBJ databases">
        <title>Complete Genome Sequence of Azospirillum thiophilum BV-S.</title>
        <authorList>
            <person name="Fomenkov A."/>
            <person name="Vincze T."/>
            <person name="Grabovich M."/>
            <person name="Dubinina G."/>
            <person name="Orlova M."/>
            <person name="Belousova E."/>
            <person name="Roberts R.J."/>
        </authorList>
    </citation>
    <scope>NUCLEOTIDE SEQUENCE [LARGE SCALE GENOMIC DNA]</scope>
    <source>
        <strain evidence="2">BV-S</strain>
    </source>
</reference>
<protein>
    <submittedName>
        <fullName evidence="1">Uncharacterized protein</fullName>
    </submittedName>
</protein>
<proteinExistence type="predicted"/>
<dbReference type="AlphaFoldDB" id="A0AAC8VV20"/>
<keyword evidence="2" id="KW-1185">Reference proteome</keyword>
<evidence type="ECO:0000313" key="2">
    <source>
        <dbReference type="Proteomes" id="UP000069935"/>
    </source>
</evidence>
<dbReference type="EMBL" id="CP012401">
    <property type="protein sequence ID" value="ALG69975.1"/>
    <property type="molecule type" value="Genomic_DNA"/>
</dbReference>
<dbReference type="KEGG" id="ati:AL072_02480"/>
<sequence>MINEDSARWETDIVTGVACLSIESWTALVARKSDGWHYLVHSSERAGGFIGASIQSQWGFQKRAEAQQAAEAVMVEQGALSAHAAAELIRQRLPRRRDKE</sequence>
<dbReference type="Proteomes" id="UP000069935">
    <property type="component" value="Chromosome 1"/>
</dbReference>
<name>A0AAC8VV20_9PROT</name>
<dbReference type="RefSeq" id="WP_045581654.1">
    <property type="nucleotide sequence ID" value="NZ_CP012401.1"/>
</dbReference>
<evidence type="ECO:0000313" key="1">
    <source>
        <dbReference type="EMBL" id="ALG69975.1"/>
    </source>
</evidence>
<gene>
    <name evidence="1" type="ORF">AL072_02480</name>
</gene>
<reference evidence="1 2" key="2">
    <citation type="journal article" date="2016" name="Genome Announc.">
        <title>Complete Genome Sequence of a Strain of Azospirillum thiophilum Isolated from a Sulfide Spring.</title>
        <authorList>
            <person name="Fomenkov A."/>
            <person name="Vincze T."/>
            <person name="Grabovich M."/>
            <person name="Anton B.P."/>
            <person name="Dubinina G."/>
            <person name="Orlova M."/>
            <person name="Belousova E."/>
            <person name="Roberts R.J."/>
        </authorList>
    </citation>
    <scope>NUCLEOTIDE SEQUENCE [LARGE SCALE GENOMIC DNA]</scope>
    <source>
        <strain evidence="1 2">BV-S</strain>
    </source>
</reference>
<accession>A0AAC8VV20</accession>